<evidence type="ECO:0000256" key="1">
    <source>
        <dbReference type="SAM" id="SignalP"/>
    </source>
</evidence>
<comment type="caution">
    <text evidence="2">The sequence shown here is derived from an EMBL/GenBank/DDBJ whole genome shotgun (WGS) entry which is preliminary data.</text>
</comment>
<dbReference type="AlphaFoldDB" id="A0A9D1LEP8"/>
<dbReference type="EMBL" id="DVMW01000033">
    <property type="protein sequence ID" value="HIU36071.1"/>
    <property type="molecule type" value="Genomic_DNA"/>
</dbReference>
<evidence type="ECO:0000313" key="3">
    <source>
        <dbReference type="Proteomes" id="UP000824071"/>
    </source>
</evidence>
<feature type="signal peptide" evidence="1">
    <location>
        <begin position="1"/>
        <end position="23"/>
    </location>
</feature>
<feature type="chain" id="PRO_5038701628" evidence="1">
    <location>
        <begin position="24"/>
        <end position="158"/>
    </location>
</feature>
<accession>A0A9D1LEP8</accession>
<name>A0A9D1LEP8_9FIRM</name>
<reference evidence="2" key="1">
    <citation type="submission" date="2020-10" db="EMBL/GenBank/DDBJ databases">
        <authorList>
            <person name="Gilroy R."/>
        </authorList>
    </citation>
    <scope>NUCLEOTIDE SEQUENCE</scope>
    <source>
        <strain evidence="2">ChiGjej1B1-19959</strain>
    </source>
</reference>
<dbReference type="Proteomes" id="UP000824071">
    <property type="component" value="Unassembled WGS sequence"/>
</dbReference>
<gene>
    <name evidence="2" type="ORF">IAC53_05665</name>
</gene>
<evidence type="ECO:0000313" key="2">
    <source>
        <dbReference type="EMBL" id="HIU36071.1"/>
    </source>
</evidence>
<sequence length="158" mass="16404">MKKSVSFFLALVLCGLACFPAFAAETALGPDETTGELQLSYAVGPSYTVSIPGDVQVAFNALSTDFESVELTEARLEPGYAVLIALVSDGLLKHTEDASKTLAYSVNSADGAFQTAQYTTAGEATALTVDITSDAWHAAPAGDYTGTVTFEVSYVAVG</sequence>
<protein>
    <submittedName>
        <fullName evidence="2">Uncharacterized protein</fullName>
    </submittedName>
</protein>
<proteinExistence type="predicted"/>
<organism evidence="2 3">
    <name type="scientific">Candidatus Fimenecus excrementigallinarum</name>
    <dbReference type="NCBI Taxonomy" id="2840816"/>
    <lineage>
        <taxon>Bacteria</taxon>
        <taxon>Bacillati</taxon>
        <taxon>Bacillota</taxon>
        <taxon>Clostridia</taxon>
        <taxon>Candidatus Fimenecus</taxon>
    </lineage>
</organism>
<reference evidence="2" key="2">
    <citation type="journal article" date="2021" name="PeerJ">
        <title>Extensive microbial diversity within the chicken gut microbiome revealed by metagenomics and culture.</title>
        <authorList>
            <person name="Gilroy R."/>
            <person name="Ravi A."/>
            <person name="Getino M."/>
            <person name="Pursley I."/>
            <person name="Horton D.L."/>
            <person name="Alikhan N.F."/>
            <person name="Baker D."/>
            <person name="Gharbi K."/>
            <person name="Hall N."/>
            <person name="Watson M."/>
            <person name="Adriaenssens E.M."/>
            <person name="Foster-Nyarko E."/>
            <person name="Jarju S."/>
            <person name="Secka A."/>
            <person name="Antonio M."/>
            <person name="Oren A."/>
            <person name="Chaudhuri R.R."/>
            <person name="La Ragione R."/>
            <person name="Hildebrand F."/>
            <person name="Pallen M.J."/>
        </authorList>
    </citation>
    <scope>NUCLEOTIDE SEQUENCE</scope>
    <source>
        <strain evidence="2">ChiGjej1B1-19959</strain>
    </source>
</reference>
<keyword evidence="1" id="KW-0732">Signal</keyword>